<keyword evidence="2" id="KW-1185">Reference proteome</keyword>
<dbReference type="KEGG" id="mut:GVT53_05400"/>
<evidence type="ECO:0000313" key="2">
    <source>
        <dbReference type="Proteomes" id="UP000502928"/>
    </source>
</evidence>
<dbReference type="RefSeq" id="WP_166247792.1">
    <property type="nucleotide sequence ID" value="NZ_CP049616.1"/>
</dbReference>
<sequence>MRQSSFKISISILFLAIFLTLKIAGLHSFAHLGDGDHPQQCDVCDMVVASQCLPIASFQSEEITFYNGDFLIVKTNPEVYCFVPVNKISVNLLFSRPPPYFI</sequence>
<proteinExistence type="predicted"/>
<organism evidence="1 2">
    <name type="scientific">Flagellimonas oceani</name>
    <dbReference type="NCBI Taxonomy" id="2698672"/>
    <lineage>
        <taxon>Bacteria</taxon>
        <taxon>Pseudomonadati</taxon>
        <taxon>Bacteroidota</taxon>
        <taxon>Flavobacteriia</taxon>
        <taxon>Flavobacteriales</taxon>
        <taxon>Flavobacteriaceae</taxon>
        <taxon>Flagellimonas</taxon>
    </lineage>
</organism>
<name>A0A6G7IZV1_9FLAO</name>
<protein>
    <submittedName>
        <fullName evidence="1">Uncharacterized protein</fullName>
    </submittedName>
</protein>
<dbReference type="AlphaFoldDB" id="A0A6G7IZV1"/>
<reference evidence="1 2" key="1">
    <citation type="submission" date="2020-02" db="EMBL/GenBank/DDBJ databases">
        <title>Complete genome of Muricauda sp. 501str8.</title>
        <authorList>
            <person name="Dong B."/>
            <person name="Zhu S."/>
            <person name="Yang J."/>
            <person name="Chen J."/>
        </authorList>
    </citation>
    <scope>NUCLEOTIDE SEQUENCE [LARGE SCALE GENOMIC DNA]</scope>
    <source>
        <strain evidence="1 2">501str8</strain>
    </source>
</reference>
<dbReference type="EMBL" id="CP049616">
    <property type="protein sequence ID" value="QII44131.1"/>
    <property type="molecule type" value="Genomic_DNA"/>
</dbReference>
<dbReference type="Proteomes" id="UP000502928">
    <property type="component" value="Chromosome"/>
</dbReference>
<evidence type="ECO:0000313" key="1">
    <source>
        <dbReference type="EMBL" id="QII44131.1"/>
    </source>
</evidence>
<accession>A0A6G7IZV1</accession>
<gene>
    <name evidence="1" type="ORF">GVT53_05400</name>
</gene>